<dbReference type="EMBL" id="AUWY01000045">
    <property type="protein sequence ID" value="EQB33301.1"/>
    <property type="molecule type" value="Genomic_DNA"/>
</dbReference>
<dbReference type="RefSeq" id="WP_021316932.1">
    <property type="nucleotide sequence ID" value="NZ_AUWY01000045.1"/>
</dbReference>
<comment type="caution">
    <text evidence="1">The sequence shown here is derived from an EMBL/GenBank/DDBJ whole genome shotgun (WGS) entry which is preliminary data.</text>
</comment>
<dbReference type="Pfam" id="PF11836">
    <property type="entry name" value="Phage_TAC_11"/>
    <property type="match status" value="1"/>
</dbReference>
<keyword evidence="2" id="KW-1185">Reference proteome</keyword>
<dbReference type="OrthoDB" id="7506512at2"/>
<proteinExistence type="predicted"/>
<protein>
    <recommendedName>
        <fullName evidence="3">Gene transfer agent protein</fullName>
    </recommendedName>
</protein>
<dbReference type="PATRIC" id="fig|1346791.3.peg.953"/>
<dbReference type="AlphaFoldDB" id="T0J5Q2"/>
<accession>T0J5Q2</accession>
<evidence type="ECO:0000313" key="1">
    <source>
        <dbReference type="EMBL" id="EQB33301.1"/>
    </source>
</evidence>
<dbReference type="InterPro" id="IPR021791">
    <property type="entry name" value="Phage_TAC_11"/>
</dbReference>
<dbReference type="Proteomes" id="UP000015523">
    <property type="component" value="Unassembled WGS sequence"/>
</dbReference>
<dbReference type="eggNOG" id="ENOG502ZCVQ">
    <property type="taxonomic scope" value="Bacteria"/>
</dbReference>
<name>T0J5Q2_9SPHN</name>
<evidence type="ECO:0000313" key="2">
    <source>
        <dbReference type="Proteomes" id="UP000015523"/>
    </source>
</evidence>
<reference evidence="1 2" key="1">
    <citation type="journal article" date="2013" name="Genome Announc.">
        <title>Draft Genome Sequence of Sphingobium ummariense Strain RL-3, a Hexachlorocyclohexane-Degrading Bacterium.</title>
        <authorList>
            <person name="Kohli P."/>
            <person name="Dua A."/>
            <person name="Sangwan N."/>
            <person name="Oldach P."/>
            <person name="Khurana J.P."/>
            <person name="Lal R."/>
        </authorList>
    </citation>
    <scope>NUCLEOTIDE SEQUENCE [LARGE SCALE GENOMIC DNA]</scope>
    <source>
        <strain evidence="1 2">RL-3</strain>
    </source>
</reference>
<evidence type="ECO:0008006" key="3">
    <source>
        <dbReference type="Google" id="ProtNLM"/>
    </source>
</evidence>
<dbReference type="STRING" id="1346791.M529_04955"/>
<sequence length="106" mass="11046">MSGAGEAPNAARGEAALEIGGERLVVRPSFAALVAAEEELGPLFALVDRAADGKLTLGEMAGLFWHCLVDRRALTREALGEAMLAIGLAKLAPLLRAVLQQILAGR</sequence>
<organism evidence="1 2">
    <name type="scientific">Sphingobium ummariense RL-3</name>
    <dbReference type="NCBI Taxonomy" id="1346791"/>
    <lineage>
        <taxon>Bacteria</taxon>
        <taxon>Pseudomonadati</taxon>
        <taxon>Pseudomonadota</taxon>
        <taxon>Alphaproteobacteria</taxon>
        <taxon>Sphingomonadales</taxon>
        <taxon>Sphingomonadaceae</taxon>
        <taxon>Sphingobium</taxon>
    </lineage>
</organism>
<gene>
    <name evidence="1" type="ORF">M529_04955</name>
</gene>